<proteinExistence type="predicted"/>
<dbReference type="OrthoDB" id="3385742at2"/>
<dbReference type="AlphaFoldDB" id="A0A2W2DVS7"/>
<comment type="caution">
    <text evidence="2">The sequence shown here is derived from an EMBL/GenBank/DDBJ whole genome shotgun (WGS) entry which is preliminary data.</text>
</comment>
<reference evidence="2 3" key="1">
    <citation type="submission" date="2018-01" db="EMBL/GenBank/DDBJ databases">
        <title>Draft genome sequence of Salinispora sp. 13K206.</title>
        <authorList>
            <person name="Sahin N."/>
            <person name="Saygin H."/>
            <person name="Ay H."/>
        </authorList>
    </citation>
    <scope>NUCLEOTIDE SEQUENCE [LARGE SCALE GENOMIC DNA]</scope>
    <source>
        <strain evidence="2 3">13K206</strain>
    </source>
</reference>
<gene>
    <name evidence="2" type="ORF">C1I99_07940</name>
</gene>
<evidence type="ECO:0000256" key="1">
    <source>
        <dbReference type="SAM" id="MobiDB-lite"/>
    </source>
</evidence>
<evidence type="ECO:0000313" key="3">
    <source>
        <dbReference type="Proteomes" id="UP000248749"/>
    </source>
</evidence>
<dbReference type="RefSeq" id="WP_111133560.1">
    <property type="nucleotide sequence ID" value="NZ_POUB01000033.1"/>
</dbReference>
<keyword evidence="3" id="KW-1185">Reference proteome</keyword>
<evidence type="ECO:0000313" key="2">
    <source>
        <dbReference type="EMBL" id="PZG01297.1"/>
    </source>
</evidence>
<dbReference type="EMBL" id="POUB01000033">
    <property type="protein sequence ID" value="PZG01297.1"/>
    <property type="molecule type" value="Genomic_DNA"/>
</dbReference>
<feature type="compositionally biased region" description="Pro residues" evidence="1">
    <location>
        <begin position="316"/>
        <end position="325"/>
    </location>
</feature>
<feature type="region of interest" description="Disordered" evidence="1">
    <location>
        <begin position="247"/>
        <end position="341"/>
    </location>
</feature>
<feature type="compositionally biased region" description="Gly residues" evidence="1">
    <location>
        <begin position="332"/>
        <end position="341"/>
    </location>
</feature>
<dbReference type="Proteomes" id="UP000248749">
    <property type="component" value="Unassembled WGS sequence"/>
</dbReference>
<feature type="compositionally biased region" description="Low complexity" evidence="1">
    <location>
        <begin position="266"/>
        <end position="315"/>
    </location>
</feature>
<name>A0A2W2DVS7_9ACTN</name>
<sequence>MRAGDLLRQLDQQLLPRLAGAVTRLGHGPARTQVLSWAAALSCVAVLLAAGWATDERPAGDRTVGEVTRVGVADGDSIPGYVRTAAADLATLAAAVPEPGDGTWALVSLSSYLTPQGAAAVFGDVPVAAVFGRVPLPDRQTEIVRIPAQRLPDDVVAGMTGLAARKDREAADYRARAAALTGDAAVERELRQVYDSGAQVAAAEAAAFRSGCACLYAAVVRAEPAALRGVASRPAVRAVDPAPEVRRLDRTVFTPPLPEQRDVARPPADGGLTPTPPGGDRAGTPTGAPSATASAGETSEPAPDVTDSSPSSAAPTPAPTPPATPPTSADATGGGTPGPAG</sequence>
<organism evidence="2 3">
    <name type="scientific">Micromonospora deserti</name>
    <dbReference type="NCBI Taxonomy" id="2070366"/>
    <lineage>
        <taxon>Bacteria</taxon>
        <taxon>Bacillati</taxon>
        <taxon>Actinomycetota</taxon>
        <taxon>Actinomycetes</taxon>
        <taxon>Micromonosporales</taxon>
        <taxon>Micromonosporaceae</taxon>
        <taxon>Micromonospora</taxon>
    </lineage>
</organism>
<accession>A0A2W2DVS7</accession>
<protein>
    <submittedName>
        <fullName evidence="2">Uncharacterized protein</fullName>
    </submittedName>
</protein>